<organism evidence="1">
    <name type="scientific">Arundo donax</name>
    <name type="common">Giant reed</name>
    <name type="synonym">Donax arundinaceus</name>
    <dbReference type="NCBI Taxonomy" id="35708"/>
    <lineage>
        <taxon>Eukaryota</taxon>
        <taxon>Viridiplantae</taxon>
        <taxon>Streptophyta</taxon>
        <taxon>Embryophyta</taxon>
        <taxon>Tracheophyta</taxon>
        <taxon>Spermatophyta</taxon>
        <taxon>Magnoliopsida</taxon>
        <taxon>Liliopsida</taxon>
        <taxon>Poales</taxon>
        <taxon>Poaceae</taxon>
        <taxon>PACMAD clade</taxon>
        <taxon>Arundinoideae</taxon>
        <taxon>Arundineae</taxon>
        <taxon>Arundo</taxon>
    </lineage>
</organism>
<evidence type="ECO:0000313" key="1">
    <source>
        <dbReference type="EMBL" id="JAD32195.1"/>
    </source>
</evidence>
<sequence>MVWALFQTFHKNQLNSHKSSRISPSQIETYLYSSLT</sequence>
<protein>
    <submittedName>
        <fullName evidence="1">Uncharacterized protein</fullName>
    </submittedName>
</protein>
<dbReference type="EMBL" id="GBRH01265700">
    <property type="protein sequence ID" value="JAD32195.1"/>
    <property type="molecule type" value="Transcribed_RNA"/>
</dbReference>
<reference evidence="1" key="1">
    <citation type="submission" date="2014-09" db="EMBL/GenBank/DDBJ databases">
        <authorList>
            <person name="Magalhaes I.L.F."/>
            <person name="Oliveira U."/>
            <person name="Santos F.R."/>
            <person name="Vidigal T.H.D.A."/>
            <person name="Brescovit A.D."/>
            <person name="Santos A.J."/>
        </authorList>
    </citation>
    <scope>NUCLEOTIDE SEQUENCE</scope>
    <source>
        <tissue evidence="1">Shoot tissue taken approximately 20 cm above the soil surface</tissue>
    </source>
</reference>
<dbReference type="AlphaFoldDB" id="A0A0A9N0B4"/>
<proteinExistence type="predicted"/>
<name>A0A0A9N0B4_ARUDO</name>
<accession>A0A0A9N0B4</accession>
<reference evidence="1" key="2">
    <citation type="journal article" date="2015" name="Data Brief">
        <title>Shoot transcriptome of the giant reed, Arundo donax.</title>
        <authorList>
            <person name="Barrero R.A."/>
            <person name="Guerrero F.D."/>
            <person name="Moolhuijzen P."/>
            <person name="Goolsby J.A."/>
            <person name="Tidwell J."/>
            <person name="Bellgard S.E."/>
            <person name="Bellgard M.I."/>
        </authorList>
    </citation>
    <scope>NUCLEOTIDE SEQUENCE</scope>
    <source>
        <tissue evidence="1">Shoot tissue taken approximately 20 cm above the soil surface</tissue>
    </source>
</reference>